<evidence type="ECO:0000256" key="2">
    <source>
        <dbReference type="ARBA" id="ARBA00022723"/>
    </source>
</evidence>
<keyword evidence="1 4" id="KW-0349">Heme</keyword>
<dbReference type="PROSITE" id="PS51007">
    <property type="entry name" value="CYTC"/>
    <property type="match status" value="1"/>
</dbReference>
<dbReference type="PANTHER" id="PTHR35889:SF3">
    <property type="entry name" value="F-BOX DOMAIN-CONTAINING PROTEIN"/>
    <property type="match status" value="1"/>
</dbReference>
<keyword evidence="2 4" id="KW-0479">Metal-binding</keyword>
<proteinExistence type="predicted"/>
<reference evidence="7 8" key="1">
    <citation type="submission" date="2019-02" db="EMBL/GenBank/DDBJ databases">
        <title>Deep-cultivation of Planctomycetes and their phenomic and genomic characterization uncovers novel biology.</title>
        <authorList>
            <person name="Wiegand S."/>
            <person name="Jogler M."/>
            <person name="Boedeker C."/>
            <person name="Pinto D."/>
            <person name="Vollmers J."/>
            <person name="Rivas-Marin E."/>
            <person name="Kohn T."/>
            <person name="Peeters S.H."/>
            <person name="Heuer A."/>
            <person name="Rast P."/>
            <person name="Oberbeckmann S."/>
            <person name="Bunk B."/>
            <person name="Jeske O."/>
            <person name="Meyerdierks A."/>
            <person name="Storesund J.E."/>
            <person name="Kallscheuer N."/>
            <person name="Luecker S."/>
            <person name="Lage O.M."/>
            <person name="Pohl T."/>
            <person name="Merkel B.J."/>
            <person name="Hornburger P."/>
            <person name="Mueller R.-W."/>
            <person name="Bruemmer F."/>
            <person name="Labrenz M."/>
            <person name="Spormann A.M."/>
            <person name="Op den Camp H."/>
            <person name="Overmann J."/>
            <person name="Amann R."/>
            <person name="Jetten M.S.M."/>
            <person name="Mascher T."/>
            <person name="Medema M.H."/>
            <person name="Devos D.P."/>
            <person name="Kaster A.-K."/>
            <person name="Ovreas L."/>
            <person name="Rohde M."/>
            <person name="Galperin M.Y."/>
            <person name="Jogler C."/>
        </authorList>
    </citation>
    <scope>NUCLEOTIDE SEQUENCE [LARGE SCALE GENOMIC DNA]</scope>
    <source>
        <strain evidence="7 8">ETA_A1</strain>
    </source>
</reference>
<dbReference type="PANTHER" id="PTHR35889">
    <property type="entry name" value="CYCLOINULO-OLIGOSACCHARIDE FRUCTANOTRANSFERASE-RELATED"/>
    <property type="match status" value="1"/>
</dbReference>
<evidence type="ECO:0000256" key="5">
    <source>
        <dbReference type="SAM" id="SignalP"/>
    </source>
</evidence>
<name>A0A517XLR8_9BACT</name>
<dbReference type="Pfam" id="PF07587">
    <property type="entry name" value="PSD1"/>
    <property type="match status" value="1"/>
</dbReference>
<dbReference type="KEGG" id="uli:ETAA1_03300"/>
<dbReference type="EMBL" id="CP036273">
    <property type="protein sequence ID" value="QDU18442.1"/>
    <property type="molecule type" value="Genomic_DNA"/>
</dbReference>
<organism evidence="7 8">
    <name type="scientific">Urbifossiella limnaea</name>
    <dbReference type="NCBI Taxonomy" id="2528023"/>
    <lineage>
        <taxon>Bacteria</taxon>
        <taxon>Pseudomonadati</taxon>
        <taxon>Planctomycetota</taxon>
        <taxon>Planctomycetia</taxon>
        <taxon>Gemmatales</taxon>
        <taxon>Gemmataceae</taxon>
        <taxon>Urbifossiella</taxon>
    </lineage>
</organism>
<feature type="chain" id="PRO_5022139498" evidence="5">
    <location>
        <begin position="20"/>
        <end position="816"/>
    </location>
</feature>
<sequence length="816" mass="88873" precursor="true">MPSLPRLLAVAVVCAAALATGPHGPAQPAAAPDADAEARAVLTATCVKCHGPTRQKGGLRLDSLAAATAKADSGSPAVVPGKAADSELIRRVTEKDAALRMPPGDTPLTPAQVAALRRWIDGGAKWPGTVAPAATAKAELVVTDEDRKHWAYRPLAQITPPAGAGNPVDRFVRAALAAKGLTPSPAADPRALIRRVTFDLTGLPPPPADVEAFAAAADRDAAYAALVDRLLASPQYGERWGRHWLDVARYADSGGYEGDVDRPTAFHYRDFVIRALNDDLPFDEFVRRQLAGDEYAPDDPRAVAATGFLAVGPSPELPVRLLEEERTRQRYIDLDDMVSTTGSALLGLSLGCARCHDHKFDPIPTRDYYRLTAALHSGDRAEVPLGTRAEVEANRRVRAAWDGQKKAAEAELKQWLDGRKKALGKGDADLRAALDDAGRARWDALAAEVAAVKRREPKALPAALAYRDSGGKAAPSWLFGRGDFHDRSSPVELGFVTVLSRGKDPADYWKAARAAGDRTDTTYQRRALADWITDADRGAGPLLARVMVNRVWQGHFGEGLVRTPNDFGARGDRPSHPELFEWLAADLVGNGWKLKRLHRTIVLSDTYRQGTAFDADKAKVDPDNRLLWRVRPKRLEAEALRDAMLAVSGKLNPEMYGPAFKPPIPADAMVARNLKNPYPKNVADGPAVWRRSVYLFHKRVIPYPLFQAFDAPDAQQCSGKRNITTVVPQALAVLNDPFVRARAADFADRLMRDADPVGRAYRLAFARPPTTAEREAGVAFLARRERDRAGRGDPKRDALADYCQVLFGLNEFIYVD</sequence>
<dbReference type="InterPro" id="IPR022655">
    <property type="entry name" value="DUF1553"/>
</dbReference>
<protein>
    <submittedName>
        <fullName evidence="7">Planctomycete cytochrome C</fullName>
    </submittedName>
</protein>
<evidence type="ECO:0000313" key="7">
    <source>
        <dbReference type="EMBL" id="QDU18442.1"/>
    </source>
</evidence>
<evidence type="ECO:0000256" key="3">
    <source>
        <dbReference type="ARBA" id="ARBA00023004"/>
    </source>
</evidence>
<accession>A0A517XLR8</accession>
<dbReference type="InterPro" id="IPR036909">
    <property type="entry name" value="Cyt_c-like_dom_sf"/>
</dbReference>
<keyword evidence="5" id="KW-0732">Signal</keyword>
<dbReference type="Proteomes" id="UP000319576">
    <property type="component" value="Chromosome"/>
</dbReference>
<evidence type="ECO:0000256" key="4">
    <source>
        <dbReference type="PROSITE-ProRule" id="PRU00433"/>
    </source>
</evidence>
<evidence type="ECO:0000256" key="1">
    <source>
        <dbReference type="ARBA" id="ARBA00022617"/>
    </source>
</evidence>
<feature type="signal peptide" evidence="5">
    <location>
        <begin position="1"/>
        <end position="19"/>
    </location>
</feature>
<dbReference type="Pfam" id="PF07635">
    <property type="entry name" value="PSCyt1"/>
    <property type="match status" value="1"/>
</dbReference>
<dbReference type="Gene3D" id="1.10.760.10">
    <property type="entry name" value="Cytochrome c-like domain"/>
    <property type="match status" value="1"/>
</dbReference>
<evidence type="ECO:0000313" key="8">
    <source>
        <dbReference type="Proteomes" id="UP000319576"/>
    </source>
</evidence>
<dbReference type="AlphaFoldDB" id="A0A517XLR8"/>
<dbReference type="OrthoDB" id="127107at2"/>
<gene>
    <name evidence="7" type="ORF">ETAA1_03300</name>
</gene>
<dbReference type="GO" id="GO:0020037">
    <property type="term" value="F:heme binding"/>
    <property type="evidence" value="ECO:0007669"/>
    <property type="project" value="InterPro"/>
</dbReference>
<evidence type="ECO:0000259" key="6">
    <source>
        <dbReference type="PROSITE" id="PS51007"/>
    </source>
</evidence>
<dbReference type="Pfam" id="PF07583">
    <property type="entry name" value="PSCyt2"/>
    <property type="match status" value="1"/>
</dbReference>
<dbReference type="SUPFAM" id="SSF46626">
    <property type="entry name" value="Cytochrome c"/>
    <property type="match status" value="1"/>
</dbReference>
<dbReference type="GO" id="GO:0009055">
    <property type="term" value="F:electron transfer activity"/>
    <property type="evidence" value="ECO:0007669"/>
    <property type="project" value="InterPro"/>
</dbReference>
<keyword evidence="8" id="KW-1185">Reference proteome</keyword>
<dbReference type="InterPro" id="IPR009056">
    <property type="entry name" value="Cyt_c-like_dom"/>
</dbReference>
<dbReference type="InterPro" id="IPR011444">
    <property type="entry name" value="DUF1549"/>
</dbReference>
<dbReference type="InterPro" id="IPR011429">
    <property type="entry name" value="Cyt_c_Planctomycete-type"/>
</dbReference>
<dbReference type="RefSeq" id="WP_145233740.1">
    <property type="nucleotide sequence ID" value="NZ_CP036273.1"/>
</dbReference>
<dbReference type="GO" id="GO:0046872">
    <property type="term" value="F:metal ion binding"/>
    <property type="evidence" value="ECO:0007669"/>
    <property type="project" value="UniProtKB-KW"/>
</dbReference>
<feature type="domain" description="Cytochrome c" evidence="6">
    <location>
        <begin position="33"/>
        <end position="124"/>
    </location>
</feature>
<keyword evidence="3 4" id="KW-0408">Iron</keyword>